<organism evidence="1 2">
    <name type="scientific">Sporolactobacillus putidus</name>
    <dbReference type="NCBI Taxonomy" id="492735"/>
    <lineage>
        <taxon>Bacteria</taxon>
        <taxon>Bacillati</taxon>
        <taxon>Bacillota</taxon>
        <taxon>Bacilli</taxon>
        <taxon>Bacillales</taxon>
        <taxon>Sporolactobacillaceae</taxon>
        <taxon>Sporolactobacillus</taxon>
    </lineage>
</organism>
<gene>
    <name evidence="1" type="ORF">GCM10007968_22950</name>
</gene>
<dbReference type="Proteomes" id="UP000654670">
    <property type="component" value="Unassembled WGS sequence"/>
</dbReference>
<comment type="caution">
    <text evidence="1">The sequence shown here is derived from an EMBL/GenBank/DDBJ whole genome shotgun (WGS) entry which is preliminary data.</text>
</comment>
<proteinExistence type="predicted"/>
<protein>
    <submittedName>
        <fullName evidence="1">Uncharacterized protein</fullName>
    </submittedName>
</protein>
<accession>A0A917S4W9</accession>
<sequence length="52" mass="6040">MSQKTPNLTQEMRASRNVLNKKDFLFQTIIVVIIRESCPYIGSPSHRDTDPY</sequence>
<reference evidence="1" key="1">
    <citation type="journal article" date="2014" name="Int. J. Syst. Evol. Microbiol.">
        <title>Complete genome sequence of Corynebacterium casei LMG S-19264T (=DSM 44701T), isolated from a smear-ripened cheese.</title>
        <authorList>
            <consortium name="US DOE Joint Genome Institute (JGI-PGF)"/>
            <person name="Walter F."/>
            <person name="Albersmeier A."/>
            <person name="Kalinowski J."/>
            <person name="Ruckert C."/>
        </authorList>
    </citation>
    <scope>NUCLEOTIDE SEQUENCE</scope>
    <source>
        <strain evidence="1">JCM 15325</strain>
    </source>
</reference>
<evidence type="ECO:0000313" key="1">
    <source>
        <dbReference type="EMBL" id="GGL58359.1"/>
    </source>
</evidence>
<dbReference type="AlphaFoldDB" id="A0A917S4W9"/>
<name>A0A917S4W9_9BACL</name>
<dbReference type="EMBL" id="BMOK01000010">
    <property type="protein sequence ID" value="GGL58359.1"/>
    <property type="molecule type" value="Genomic_DNA"/>
</dbReference>
<reference evidence="1" key="2">
    <citation type="submission" date="2020-09" db="EMBL/GenBank/DDBJ databases">
        <authorList>
            <person name="Sun Q."/>
            <person name="Ohkuma M."/>
        </authorList>
    </citation>
    <scope>NUCLEOTIDE SEQUENCE</scope>
    <source>
        <strain evidence="1">JCM 15325</strain>
    </source>
</reference>
<evidence type="ECO:0000313" key="2">
    <source>
        <dbReference type="Proteomes" id="UP000654670"/>
    </source>
</evidence>
<keyword evidence="2" id="KW-1185">Reference proteome</keyword>